<reference evidence="1 2" key="1">
    <citation type="journal article" date="2016" name="Sci. Rep.">
        <title>Insights into Adaptations to a Near-Obligate Nematode Endoparasitic Lifestyle from the Finished Genome of Drechmeria coniospora.</title>
        <authorList>
            <person name="Zhang L."/>
            <person name="Zhou Z."/>
            <person name="Guo Q."/>
            <person name="Fokkens L."/>
            <person name="Miskei M."/>
            <person name="Pocsi I."/>
            <person name="Zhang W."/>
            <person name="Chen M."/>
            <person name="Wang L."/>
            <person name="Sun Y."/>
            <person name="Donzelli B.G."/>
            <person name="Gibson D.M."/>
            <person name="Nelson D.R."/>
            <person name="Luo J.G."/>
            <person name="Rep M."/>
            <person name="Liu H."/>
            <person name="Yang S."/>
            <person name="Wang J."/>
            <person name="Krasnoff S.B."/>
            <person name="Xu Y."/>
            <person name="Molnar I."/>
            <person name="Lin M."/>
        </authorList>
    </citation>
    <scope>NUCLEOTIDE SEQUENCE [LARGE SCALE GENOMIC DNA]</scope>
    <source>
        <strain evidence="1 2">ARSEF 6962</strain>
    </source>
</reference>
<evidence type="ECO:0000313" key="1">
    <source>
        <dbReference type="EMBL" id="KYK57209.1"/>
    </source>
</evidence>
<dbReference type="RefSeq" id="XP_040656561.1">
    <property type="nucleotide sequence ID" value="XM_040801528.1"/>
</dbReference>
<dbReference type="EMBL" id="LAYC01000002">
    <property type="protein sequence ID" value="KYK57209.1"/>
    <property type="molecule type" value="Genomic_DNA"/>
</dbReference>
<proteinExistence type="predicted"/>
<evidence type="ECO:0000313" key="2">
    <source>
        <dbReference type="Proteomes" id="UP000076580"/>
    </source>
</evidence>
<dbReference type="Proteomes" id="UP000076580">
    <property type="component" value="Chromosome 02"/>
</dbReference>
<accession>A0A151GJE6</accession>
<sequence length="110" mass="12321">MGKVGRRRDITRSADRDEDEAAAWYTVASGTEHAMANFCPWGRWSFGALRHAGYHFEGVGSKRSPARAGSRHRSLVEAVAIARQERRAGFDFGTRNMAISIMTWLAMPQH</sequence>
<gene>
    <name evidence="1" type="ORF">DCS_04216</name>
</gene>
<dbReference type="AlphaFoldDB" id="A0A151GJE6"/>
<keyword evidence="2" id="KW-1185">Reference proteome</keyword>
<organism evidence="1 2">
    <name type="scientific">Drechmeria coniospora</name>
    <name type="common">Nematophagous fungus</name>
    <name type="synonym">Meria coniospora</name>
    <dbReference type="NCBI Taxonomy" id="98403"/>
    <lineage>
        <taxon>Eukaryota</taxon>
        <taxon>Fungi</taxon>
        <taxon>Dikarya</taxon>
        <taxon>Ascomycota</taxon>
        <taxon>Pezizomycotina</taxon>
        <taxon>Sordariomycetes</taxon>
        <taxon>Hypocreomycetidae</taxon>
        <taxon>Hypocreales</taxon>
        <taxon>Ophiocordycipitaceae</taxon>
        <taxon>Drechmeria</taxon>
    </lineage>
</organism>
<dbReference type="InParanoid" id="A0A151GJE6"/>
<protein>
    <submittedName>
        <fullName evidence="1">Uncharacterized protein</fullName>
    </submittedName>
</protein>
<comment type="caution">
    <text evidence="1">The sequence shown here is derived from an EMBL/GenBank/DDBJ whole genome shotgun (WGS) entry which is preliminary data.</text>
</comment>
<name>A0A151GJE6_DRECN</name>
<dbReference type="GeneID" id="63716859"/>